<keyword evidence="2" id="KW-1185">Reference proteome</keyword>
<gene>
    <name evidence="1" type="ORF">N7476_000458</name>
</gene>
<evidence type="ECO:0000313" key="1">
    <source>
        <dbReference type="EMBL" id="KAJ5330675.1"/>
    </source>
</evidence>
<organism evidence="1 2">
    <name type="scientific">Penicillium atrosanguineum</name>
    <dbReference type="NCBI Taxonomy" id="1132637"/>
    <lineage>
        <taxon>Eukaryota</taxon>
        <taxon>Fungi</taxon>
        <taxon>Dikarya</taxon>
        <taxon>Ascomycota</taxon>
        <taxon>Pezizomycotina</taxon>
        <taxon>Eurotiomycetes</taxon>
        <taxon>Eurotiomycetidae</taxon>
        <taxon>Eurotiales</taxon>
        <taxon>Aspergillaceae</taxon>
        <taxon>Penicillium</taxon>
    </lineage>
</organism>
<dbReference type="EMBL" id="JAPZBO010000001">
    <property type="protein sequence ID" value="KAJ5330675.1"/>
    <property type="molecule type" value="Genomic_DNA"/>
</dbReference>
<dbReference type="AlphaFoldDB" id="A0A9W9QBQ2"/>
<reference evidence="1" key="2">
    <citation type="journal article" date="2023" name="IMA Fungus">
        <title>Comparative genomic study of the Penicillium genus elucidates a diverse pangenome and 15 lateral gene transfer events.</title>
        <authorList>
            <person name="Petersen C."/>
            <person name="Sorensen T."/>
            <person name="Nielsen M.R."/>
            <person name="Sondergaard T.E."/>
            <person name="Sorensen J.L."/>
            <person name="Fitzpatrick D.A."/>
            <person name="Frisvad J.C."/>
            <person name="Nielsen K.L."/>
        </authorList>
    </citation>
    <scope>NUCLEOTIDE SEQUENCE</scope>
    <source>
        <strain evidence="1">IBT 21472</strain>
    </source>
</reference>
<comment type="caution">
    <text evidence="1">The sequence shown here is derived from an EMBL/GenBank/DDBJ whole genome shotgun (WGS) entry which is preliminary data.</text>
</comment>
<dbReference type="Proteomes" id="UP001147746">
    <property type="component" value="Unassembled WGS sequence"/>
</dbReference>
<accession>A0A9W9QBQ2</accession>
<protein>
    <submittedName>
        <fullName evidence="1">Uncharacterized protein</fullName>
    </submittedName>
</protein>
<evidence type="ECO:0000313" key="2">
    <source>
        <dbReference type="Proteomes" id="UP001147746"/>
    </source>
</evidence>
<reference evidence="1" key="1">
    <citation type="submission" date="2022-12" db="EMBL/GenBank/DDBJ databases">
        <authorList>
            <person name="Petersen C."/>
        </authorList>
    </citation>
    <scope>NUCLEOTIDE SEQUENCE</scope>
    <source>
        <strain evidence="1">IBT 21472</strain>
    </source>
</reference>
<sequence>MEPSITLNLSEPKSIDSEKEADINKSFQIVPFTQFATTSSWLSSWNTSLAFRVQTRNPLGTRPIPIFNIWRPSFFGISLPRKGFPAANLSRHDLLVSKDKGDPNEVIHFNIEDVIGGIDIDQPPFYACKHCLRYRGGVYLADGTYLRFDDINEGELYQFPADPGVDVGSLRWKPDESSHLPSSGEGNTERIVCRTMADERKDDIGPVLAVLTREGIELLQDVINKEKAAGRRVAGDQILVTGIAIAFYCGWLA</sequence>
<proteinExistence type="predicted"/>
<name>A0A9W9QBQ2_9EURO</name>